<dbReference type="GO" id="GO:0006950">
    <property type="term" value="P:response to stress"/>
    <property type="evidence" value="ECO:0007669"/>
    <property type="project" value="TreeGrafter"/>
</dbReference>
<dbReference type="RefSeq" id="WP_121031364.1">
    <property type="nucleotide sequence ID" value="NZ_PNJG02000002.1"/>
</dbReference>
<dbReference type="InterPro" id="IPR000835">
    <property type="entry name" value="HTH_MarR-typ"/>
</dbReference>
<evidence type="ECO:0000313" key="2">
    <source>
        <dbReference type="EMBL" id="RKQ35365.1"/>
    </source>
</evidence>
<protein>
    <submittedName>
        <fullName evidence="2">MarR family transcriptional regulator</fullName>
    </submittedName>
</protein>
<name>A0A495A6Z6_9MICC</name>
<dbReference type="AlphaFoldDB" id="A0A495A6Z6"/>
<dbReference type="Gene3D" id="1.10.10.10">
    <property type="entry name" value="Winged helix-like DNA-binding domain superfamily/Winged helix DNA-binding domain"/>
    <property type="match status" value="1"/>
</dbReference>
<dbReference type="SUPFAM" id="SSF46785">
    <property type="entry name" value="Winged helix' DNA-binding domain"/>
    <property type="match status" value="1"/>
</dbReference>
<dbReference type="InterPro" id="IPR036390">
    <property type="entry name" value="WH_DNA-bd_sf"/>
</dbReference>
<comment type="caution">
    <text evidence="2">The sequence shown here is derived from an EMBL/GenBank/DDBJ whole genome shotgun (WGS) entry which is preliminary data.</text>
</comment>
<dbReference type="PRINTS" id="PR00598">
    <property type="entry name" value="HTHMARR"/>
</dbReference>
<dbReference type="InterPro" id="IPR036388">
    <property type="entry name" value="WH-like_DNA-bd_sf"/>
</dbReference>
<accession>A0A495A6Z6</accession>
<dbReference type="Proteomes" id="UP000249516">
    <property type="component" value="Unassembled WGS sequence"/>
</dbReference>
<dbReference type="PROSITE" id="PS50995">
    <property type="entry name" value="HTH_MARR_2"/>
    <property type="match status" value="1"/>
</dbReference>
<dbReference type="OrthoDB" id="69852at2"/>
<dbReference type="EMBL" id="PNJG02000002">
    <property type="protein sequence ID" value="RKQ35365.1"/>
    <property type="molecule type" value="Genomic_DNA"/>
</dbReference>
<dbReference type="SMART" id="SM00347">
    <property type="entry name" value="HTH_MARR"/>
    <property type="match status" value="1"/>
</dbReference>
<sequence length="166" mass="17950">METSRTSAPDDDRARMLASAARLREVLRHGVYFLRSMEGAREITSQQVSLLTMLRPGGVRMTSIAAQLGVRTPTATQSVDRLSRAGLVQRDPDPTDARAVLVSLTPLGHEVLEREDQHRNECVADVLRELSEQEVATLDAALPVLAKLAGAEHETGDDAAPGTARS</sequence>
<evidence type="ECO:0000259" key="1">
    <source>
        <dbReference type="PROSITE" id="PS50995"/>
    </source>
</evidence>
<proteinExistence type="predicted"/>
<dbReference type="PANTHER" id="PTHR33164:SF43">
    <property type="entry name" value="HTH-TYPE TRANSCRIPTIONAL REPRESSOR YETL"/>
    <property type="match status" value="1"/>
</dbReference>
<keyword evidence="3" id="KW-1185">Reference proteome</keyword>
<dbReference type="PANTHER" id="PTHR33164">
    <property type="entry name" value="TRANSCRIPTIONAL REGULATOR, MARR FAMILY"/>
    <property type="match status" value="1"/>
</dbReference>
<organism evidence="2 3">
    <name type="scientific">Kocuria tytonis</name>
    <dbReference type="NCBI Taxonomy" id="2054280"/>
    <lineage>
        <taxon>Bacteria</taxon>
        <taxon>Bacillati</taxon>
        <taxon>Actinomycetota</taxon>
        <taxon>Actinomycetes</taxon>
        <taxon>Micrococcales</taxon>
        <taxon>Micrococcaceae</taxon>
        <taxon>Kocuria</taxon>
    </lineage>
</organism>
<gene>
    <name evidence="2" type="ORF">C1C97_009090</name>
</gene>
<feature type="domain" description="HTH marR-type" evidence="1">
    <location>
        <begin position="13"/>
        <end position="147"/>
    </location>
</feature>
<dbReference type="Pfam" id="PF01047">
    <property type="entry name" value="MarR"/>
    <property type="match status" value="1"/>
</dbReference>
<reference evidence="2 3" key="1">
    <citation type="submission" date="2018-10" db="EMBL/GenBank/DDBJ databases">
        <title>Kocuria tytouropygialis sp. nov., isolated from the uropygial gland of an American barn owl (Tyto furcata).</title>
        <authorList>
            <person name="Braun M.S."/>
            <person name="Wang E."/>
            <person name="Zimmermann S."/>
            <person name="Wagner H."/>
            <person name="Wink M."/>
        </authorList>
    </citation>
    <scope>NUCLEOTIDE SEQUENCE [LARGE SCALE GENOMIC DNA]</scope>
    <source>
        <strain evidence="2 3">442</strain>
    </source>
</reference>
<dbReference type="GO" id="GO:0003700">
    <property type="term" value="F:DNA-binding transcription factor activity"/>
    <property type="evidence" value="ECO:0007669"/>
    <property type="project" value="InterPro"/>
</dbReference>
<dbReference type="InterPro" id="IPR039422">
    <property type="entry name" value="MarR/SlyA-like"/>
</dbReference>
<evidence type="ECO:0000313" key="3">
    <source>
        <dbReference type="Proteomes" id="UP000249516"/>
    </source>
</evidence>